<dbReference type="Pfam" id="PF05284">
    <property type="entry name" value="DUF736"/>
    <property type="match status" value="1"/>
</dbReference>
<keyword evidence="2" id="KW-1185">Reference proteome</keyword>
<dbReference type="RefSeq" id="WP_072598993.1">
    <property type="nucleotide sequence ID" value="NZ_CP018223.1"/>
</dbReference>
<gene>
    <name evidence="1" type="ORF">BSL82_18380</name>
</gene>
<keyword evidence="1" id="KW-0614">Plasmid</keyword>
<accession>A0A1L4A0I6</accession>
<organism evidence="1 2">
    <name type="scientific">Tardibacter chloracetimidivorans</name>
    <dbReference type="NCBI Taxonomy" id="1921510"/>
    <lineage>
        <taxon>Bacteria</taxon>
        <taxon>Pseudomonadati</taxon>
        <taxon>Pseudomonadota</taxon>
        <taxon>Alphaproteobacteria</taxon>
        <taxon>Sphingomonadales</taxon>
        <taxon>Sphingomonadaceae</taxon>
        <taxon>Tardibacter</taxon>
    </lineage>
</organism>
<name>A0A1L4A0I6_9SPHN</name>
<geneLocation type="plasmid" evidence="2">
    <name>phsl2</name>
</geneLocation>
<dbReference type="InterPro" id="IPR007948">
    <property type="entry name" value="DUF736"/>
</dbReference>
<reference evidence="1 2" key="1">
    <citation type="submission" date="2016-11" db="EMBL/GenBank/DDBJ databases">
        <title>Complete Genome Sequence of alachlor-degrading Sphingomonas sp. strain JJ-A5.</title>
        <authorList>
            <person name="Lee H."/>
            <person name="Ka J.-O."/>
        </authorList>
    </citation>
    <scope>NUCLEOTIDE SEQUENCE [LARGE SCALE GENOMIC DNA]</scope>
    <source>
        <strain evidence="1 2">JJ-A5</strain>
        <plasmid evidence="2">phsl2</plasmid>
    </source>
</reference>
<protein>
    <recommendedName>
        <fullName evidence="3">DUF736 domain-containing protein</fullName>
    </recommendedName>
</protein>
<dbReference type="Proteomes" id="UP000182063">
    <property type="component" value="Plasmid pHSL2"/>
</dbReference>
<dbReference type="AlphaFoldDB" id="A0A1L4A0I6"/>
<evidence type="ECO:0000313" key="2">
    <source>
        <dbReference type="Proteomes" id="UP000182063"/>
    </source>
</evidence>
<evidence type="ECO:0000313" key="1">
    <source>
        <dbReference type="EMBL" id="API61407.1"/>
    </source>
</evidence>
<sequence length="89" mass="9866">MAGIGTFKYSADDDSFVGEINTLTLKLTARMIHNPTRENDKAPDYRLVAGSIECGAVWHKHSTAVRDYFSVKFDDPTFPNPIYATLIAA</sequence>
<dbReference type="KEGG" id="sphj:BSL82_18380"/>
<dbReference type="OrthoDB" id="9800788at2"/>
<evidence type="ECO:0008006" key="3">
    <source>
        <dbReference type="Google" id="ProtNLM"/>
    </source>
</evidence>
<proteinExistence type="predicted"/>
<dbReference type="EMBL" id="CP018223">
    <property type="protein sequence ID" value="API61407.1"/>
    <property type="molecule type" value="Genomic_DNA"/>
</dbReference>